<evidence type="ECO:0000313" key="2">
    <source>
        <dbReference type="Proteomes" id="UP000677054"/>
    </source>
</evidence>
<name>A0A7R9AB19_9CRUS</name>
<accession>A0A7R9AB19</accession>
<organism evidence="1">
    <name type="scientific">Darwinula stevensoni</name>
    <dbReference type="NCBI Taxonomy" id="69355"/>
    <lineage>
        <taxon>Eukaryota</taxon>
        <taxon>Metazoa</taxon>
        <taxon>Ecdysozoa</taxon>
        <taxon>Arthropoda</taxon>
        <taxon>Crustacea</taxon>
        <taxon>Oligostraca</taxon>
        <taxon>Ostracoda</taxon>
        <taxon>Podocopa</taxon>
        <taxon>Podocopida</taxon>
        <taxon>Darwinulocopina</taxon>
        <taxon>Darwinuloidea</taxon>
        <taxon>Darwinulidae</taxon>
        <taxon>Darwinula</taxon>
    </lineage>
</organism>
<dbReference type="EMBL" id="LR902522">
    <property type="protein sequence ID" value="CAD7250684.1"/>
    <property type="molecule type" value="Genomic_DNA"/>
</dbReference>
<dbReference type="EMBL" id="CAJPEV010003005">
    <property type="protein sequence ID" value="CAG0898654.1"/>
    <property type="molecule type" value="Genomic_DNA"/>
</dbReference>
<gene>
    <name evidence="1" type="ORF">DSTB1V02_LOCUS10454</name>
</gene>
<proteinExistence type="predicted"/>
<reference evidence="1" key="1">
    <citation type="submission" date="2020-11" db="EMBL/GenBank/DDBJ databases">
        <authorList>
            <person name="Tran Van P."/>
        </authorList>
    </citation>
    <scope>NUCLEOTIDE SEQUENCE</scope>
</reference>
<evidence type="ECO:0000313" key="1">
    <source>
        <dbReference type="EMBL" id="CAD7250684.1"/>
    </source>
</evidence>
<dbReference type="Proteomes" id="UP000677054">
    <property type="component" value="Unassembled WGS sequence"/>
</dbReference>
<sequence>MEDLFFEPGQGFSFLVPSPEIGEVEEIHVEWEHGRATMNPLTWRLLTHPRTFVDRVVIHTLENNAT</sequence>
<dbReference type="AlphaFoldDB" id="A0A7R9AB19"/>
<keyword evidence="2" id="KW-1185">Reference proteome</keyword>
<dbReference type="OrthoDB" id="199913at2759"/>
<protein>
    <submittedName>
        <fullName evidence="1">Uncharacterized protein</fullName>
    </submittedName>
</protein>